<evidence type="ECO:0000259" key="8">
    <source>
        <dbReference type="Pfam" id="PF26002"/>
    </source>
</evidence>
<dbReference type="PATRIC" id="fig|1173027.3.peg.5372"/>
<evidence type="ECO:0000256" key="6">
    <source>
        <dbReference type="SAM" id="Coils"/>
    </source>
</evidence>
<dbReference type="STRING" id="1173027.Mic7113_4845"/>
<evidence type="ECO:0000256" key="7">
    <source>
        <dbReference type="SAM" id="MobiDB-lite"/>
    </source>
</evidence>
<dbReference type="GO" id="GO:0016020">
    <property type="term" value="C:membrane"/>
    <property type="evidence" value="ECO:0007669"/>
    <property type="project" value="UniProtKB-SubCell"/>
</dbReference>
<sequence length="498" mass="55268">MQFPLISSPAQSRQTRERFANPEDELSYELGKAVQELPPLYTRLLAGSISLLIFGTIAWAHFSQVDEVAVGQGELLASTQVRPVRSLGEGTIREVKVKEGDRVQKGEILVERDSGLPQTEVDRLAKSAKLIREDLSRLDAERKGETSAGTSLQDQLLTSRLRNFEAAKAAAIAEANRQQAAIDAAKVRLTRLQDNLANAKINLTNSQTNLANAKELLPKTQENLANAEKRVESYKPLVNSGAVPRLDYLEAQDRLVKAQADVTRTQSDITNASDRVTDAQDKVTSLEKDIATQQQEIRQAQEAYQKARNDSTRVEAERNSEILTQLNKRREEQATIEGELEQAKKQQERETIEAPVAGTVYSIKATKGPVQAGEELLSILPQDEELVLEVKVLNRDIGFIRQGMEAKVKMAAFSFQEFGTIEGEVIKVSPNAIIDKELGLVFPTRIKLQQHSINVRGQEVAFTPGMAATGEIVTRKKSILTFLIEPVTRRLHEAFSVR</sequence>
<dbReference type="HOGENOM" id="CLU_023976_0_1_3"/>
<accession>K9WJZ0</accession>
<evidence type="ECO:0000313" key="9">
    <source>
        <dbReference type="EMBL" id="AFZ20513.1"/>
    </source>
</evidence>
<dbReference type="OrthoDB" id="524912at2"/>
<keyword evidence="4" id="KW-1133">Transmembrane helix</keyword>
<evidence type="ECO:0000256" key="4">
    <source>
        <dbReference type="ARBA" id="ARBA00022989"/>
    </source>
</evidence>
<keyword evidence="3" id="KW-0812">Transmembrane</keyword>
<dbReference type="eggNOG" id="COG0845">
    <property type="taxonomic scope" value="Bacteria"/>
</dbReference>
<protein>
    <submittedName>
        <fullName evidence="9">Multidrug resistance efflux pump</fullName>
    </submittedName>
</protein>
<reference evidence="9 10" key="1">
    <citation type="submission" date="2012-06" db="EMBL/GenBank/DDBJ databases">
        <title>Finished chromosome of genome of Microcoleus sp. PCC 7113.</title>
        <authorList>
            <consortium name="US DOE Joint Genome Institute"/>
            <person name="Gugger M."/>
            <person name="Coursin T."/>
            <person name="Rippka R."/>
            <person name="Tandeau De Marsac N."/>
            <person name="Huntemann M."/>
            <person name="Wei C.-L."/>
            <person name="Han J."/>
            <person name="Detter J.C."/>
            <person name="Han C."/>
            <person name="Tapia R."/>
            <person name="Chen A."/>
            <person name="Kyrpides N."/>
            <person name="Mavromatis K."/>
            <person name="Markowitz V."/>
            <person name="Szeto E."/>
            <person name="Ivanova N."/>
            <person name="Pagani I."/>
            <person name="Pati A."/>
            <person name="Goodwin L."/>
            <person name="Nordberg H.P."/>
            <person name="Cantor M.N."/>
            <person name="Hua S.X."/>
            <person name="Woyke T."/>
            <person name="Kerfeld C.A."/>
        </authorList>
    </citation>
    <scope>NUCLEOTIDE SEQUENCE [LARGE SCALE GENOMIC DNA]</scope>
    <source>
        <strain evidence="9 10">PCC 7113</strain>
    </source>
</reference>
<dbReference type="PANTHER" id="PTHR30386:SF26">
    <property type="entry name" value="TRANSPORT PROTEIN COMB"/>
    <property type="match status" value="1"/>
</dbReference>
<evidence type="ECO:0000256" key="1">
    <source>
        <dbReference type="ARBA" id="ARBA00004167"/>
    </source>
</evidence>
<evidence type="ECO:0000256" key="2">
    <source>
        <dbReference type="ARBA" id="ARBA00009477"/>
    </source>
</evidence>
<name>K9WJZ0_9CYAN</name>
<proteinExistence type="inferred from homology"/>
<dbReference type="InterPro" id="IPR050739">
    <property type="entry name" value="MFP"/>
</dbReference>
<dbReference type="EMBL" id="CP003630">
    <property type="protein sequence ID" value="AFZ20513.1"/>
    <property type="molecule type" value="Genomic_DNA"/>
</dbReference>
<keyword evidence="5" id="KW-0472">Membrane</keyword>
<comment type="similarity">
    <text evidence="2">Belongs to the membrane fusion protein (MFP) (TC 8.A.1) family.</text>
</comment>
<dbReference type="InterPro" id="IPR058982">
    <property type="entry name" value="Beta-barrel_AprE"/>
</dbReference>
<dbReference type="AlphaFoldDB" id="K9WJZ0"/>
<dbReference type="PANTHER" id="PTHR30386">
    <property type="entry name" value="MEMBRANE FUSION SUBUNIT OF EMRAB-TOLC MULTIDRUG EFFLUX PUMP"/>
    <property type="match status" value="1"/>
</dbReference>
<dbReference type="Gene3D" id="2.40.30.170">
    <property type="match status" value="1"/>
</dbReference>
<dbReference type="Gene3D" id="2.40.50.100">
    <property type="match status" value="1"/>
</dbReference>
<evidence type="ECO:0000256" key="5">
    <source>
        <dbReference type="ARBA" id="ARBA00023136"/>
    </source>
</evidence>
<dbReference type="KEGG" id="mic:Mic7113_4845"/>
<feature type="region of interest" description="Disordered" evidence="7">
    <location>
        <begin position="1"/>
        <end position="21"/>
    </location>
</feature>
<dbReference type="PRINTS" id="PR01490">
    <property type="entry name" value="RTXTOXIND"/>
</dbReference>
<comment type="subcellular location">
    <subcellularLocation>
        <location evidence="1">Membrane</location>
        <topology evidence="1">Single-pass membrane protein</topology>
    </subcellularLocation>
</comment>
<keyword evidence="10" id="KW-1185">Reference proteome</keyword>
<gene>
    <name evidence="9" type="ORF">Mic7113_4845</name>
</gene>
<dbReference type="RefSeq" id="WP_015184648.1">
    <property type="nucleotide sequence ID" value="NC_019738.1"/>
</dbReference>
<organism evidence="9 10">
    <name type="scientific">Allocoleopsis franciscana PCC 7113</name>
    <dbReference type="NCBI Taxonomy" id="1173027"/>
    <lineage>
        <taxon>Bacteria</taxon>
        <taxon>Bacillati</taxon>
        <taxon>Cyanobacteriota</taxon>
        <taxon>Cyanophyceae</taxon>
        <taxon>Coleofasciculales</taxon>
        <taxon>Coleofasciculaceae</taxon>
        <taxon>Allocoleopsis</taxon>
        <taxon>Allocoleopsis franciscana</taxon>
    </lineage>
</organism>
<feature type="coiled-coil region" evidence="6">
    <location>
        <begin position="269"/>
        <end position="349"/>
    </location>
</feature>
<evidence type="ECO:0000256" key="3">
    <source>
        <dbReference type="ARBA" id="ARBA00022692"/>
    </source>
</evidence>
<dbReference type="Pfam" id="PF26002">
    <property type="entry name" value="Beta-barrel_AprE"/>
    <property type="match status" value="1"/>
</dbReference>
<evidence type="ECO:0000313" key="10">
    <source>
        <dbReference type="Proteomes" id="UP000010471"/>
    </source>
</evidence>
<feature type="coiled-coil region" evidence="6">
    <location>
        <begin position="175"/>
        <end position="230"/>
    </location>
</feature>
<dbReference type="Proteomes" id="UP000010471">
    <property type="component" value="Chromosome"/>
</dbReference>
<keyword evidence="6" id="KW-0175">Coiled coil</keyword>
<dbReference type="Gene3D" id="1.20.1600.10">
    <property type="entry name" value="Outer membrane efflux proteins (OEP)"/>
    <property type="match status" value="1"/>
</dbReference>
<feature type="domain" description="AprE-like beta-barrel" evidence="8">
    <location>
        <begin position="386"/>
        <end position="475"/>
    </location>
</feature>